<dbReference type="RefSeq" id="WP_253535993.1">
    <property type="nucleotide sequence ID" value="NZ_JAMYWC010000002.1"/>
</dbReference>
<dbReference type="EMBL" id="JAMYWC010000002">
    <property type="protein sequence ID" value="MCP1172045.1"/>
    <property type="molecule type" value="Genomic_DNA"/>
</dbReference>
<dbReference type="Proteomes" id="UP001162793">
    <property type="component" value="Unassembled WGS sequence"/>
</dbReference>
<sequence>MQVSKESVIELPCSIPGTPITPAASNTWIDAVLQPAVSAAGHLSGHGLAGQRLAQIRQRGRVVGAELSLRQHHARTDDNLGSRALLSIEMVNREARLSKLS</sequence>
<accession>A0AA41WN06</accession>
<keyword evidence="2" id="KW-1185">Reference proteome</keyword>
<protein>
    <submittedName>
        <fullName evidence="1">Uncharacterized protein</fullName>
    </submittedName>
</protein>
<dbReference type="AlphaFoldDB" id="A0AA41WN06"/>
<evidence type="ECO:0000313" key="2">
    <source>
        <dbReference type="Proteomes" id="UP001162793"/>
    </source>
</evidence>
<organism evidence="1 2">
    <name type="scientific">Ralstonia chuxiongensis</name>
    <dbReference type="NCBI Taxonomy" id="2957504"/>
    <lineage>
        <taxon>Bacteria</taxon>
        <taxon>Pseudomonadati</taxon>
        <taxon>Pseudomonadota</taxon>
        <taxon>Betaproteobacteria</taxon>
        <taxon>Burkholderiales</taxon>
        <taxon>Burkholderiaceae</taxon>
        <taxon>Ralstonia</taxon>
    </lineage>
</organism>
<comment type="caution">
    <text evidence="1">The sequence shown here is derived from an EMBL/GenBank/DDBJ whole genome shotgun (WGS) entry which is preliminary data.</text>
</comment>
<evidence type="ECO:0000313" key="1">
    <source>
        <dbReference type="EMBL" id="MCP1172045.1"/>
    </source>
</evidence>
<gene>
    <name evidence="1" type="ORF">NKG59_06725</name>
</gene>
<name>A0AA41WN06_9RALS</name>
<reference evidence="2" key="1">
    <citation type="journal article" date="2023" name="Front. Microbiol.">
        <title>Ralstonia chuxiongensis sp. nov., Ralstonia mojiangensis sp. nov., and Ralstonia soli sp. nov., isolated from tobacco fields, are three novel species in the family Burkholderiaceae.</title>
        <authorList>
            <person name="Lu C.H."/>
            <person name="Zhang Y.Y."/>
            <person name="Jiang N."/>
            <person name="Chen W."/>
            <person name="Shao X."/>
            <person name="Zhao Z.M."/>
            <person name="Lu W.L."/>
            <person name="Hu X."/>
            <person name="Xi Y.X."/>
            <person name="Zou S.Y."/>
            <person name="Wei Q.J."/>
            <person name="Lin Z.L."/>
            <person name="Gong L."/>
            <person name="Gai X.T."/>
            <person name="Zhang L.Q."/>
            <person name="Li J.Y."/>
            <person name="Jin Y."/>
            <person name="Xia Z.Y."/>
        </authorList>
    </citation>
    <scope>NUCLEOTIDE SEQUENCE [LARGE SCALE GENOMIC DNA]</scope>
    <source>
        <strain evidence="2">21YRMH01-3</strain>
    </source>
</reference>
<proteinExistence type="predicted"/>